<dbReference type="GO" id="GO:0008063">
    <property type="term" value="P:Toll signaling pathway"/>
    <property type="evidence" value="ECO:0007669"/>
    <property type="project" value="UniProtKB-ARBA"/>
</dbReference>
<feature type="compositionally biased region" description="Low complexity" evidence="1">
    <location>
        <begin position="1051"/>
        <end position="1065"/>
    </location>
</feature>
<dbReference type="InterPro" id="IPR037059">
    <property type="entry name" value="RHD_DNA_bind_dom_sf"/>
</dbReference>
<dbReference type="PROSITE" id="PS01204">
    <property type="entry name" value="REL_1"/>
    <property type="match status" value="1"/>
</dbReference>
<dbReference type="GO" id="GO:0035206">
    <property type="term" value="P:regulation of hemocyte proliferation"/>
    <property type="evidence" value="ECO:0007669"/>
    <property type="project" value="UniProtKB-ARBA"/>
</dbReference>
<dbReference type="GO" id="GO:0033554">
    <property type="term" value="P:cellular response to stress"/>
    <property type="evidence" value="ECO:0007669"/>
    <property type="project" value="TreeGrafter"/>
</dbReference>
<evidence type="ECO:0000256" key="1">
    <source>
        <dbReference type="SAM" id="MobiDB-lite"/>
    </source>
</evidence>
<dbReference type="FunFam" id="2.60.40.340:FF:000006">
    <property type="entry name" value="Dorsal isoform 1-B"/>
    <property type="match status" value="1"/>
</dbReference>
<dbReference type="InterPro" id="IPR002909">
    <property type="entry name" value="IPT_dom"/>
</dbReference>
<accession>A0A7R9K7P7</accession>
<dbReference type="GO" id="GO:0034097">
    <property type="term" value="P:response to cytokine"/>
    <property type="evidence" value="ECO:0007669"/>
    <property type="project" value="TreeGrafter"/>
</dbReference>
<dbReference type="GO" id="GO:0002225">
    <property type="term" value="P:positive regulation of antimicrobial peptide production"/>
    <property type="evidence" value="ECO:0007669"/>
    <property type="project" value="UniProtKB-ARBA"/>
</dbReference>
<reference evidence="3" key="1">
    <citation type="submission" date="2020-11" db="EMBL/GenBank/DDBJ databases">
        <authorList>
            <person name="Tran Van P."/>
        </authorList>
    </citation>
    <scope>NUCLEOTIDE SEQUENCE</scope>
</reference>
<evidence type="ECO:0000259" key="2">
    <source>
        <dbReference type="PROSITE" id="PS50254"/>
    </source>
</evidence>
<evidence type="ECO:0000313" key="3">
    <source>
        <dbReference type="EMBL" id="CAD7606635.1"/>
    </source>
</evidence>
<dbReference type="Pfam" id="PF16179">
    <property type="entry name" value="RHD_dimer"/>
    <property type="match status" value="1"/>
</dbReference>
<dbReference type="GO" id="GO:0000978">
    <property type="term" value="F:RNA polymerase II cis-regulatory region sequence-specific DNA binding"/>
    <property type="evidence" value="ECO:0007669"/>
    <property type="project" value="TreeGrafter"/>
</dbReference>
<dbReference type="Gene3D" id="2.60.40.10">
    <property type="entry name" value="Immunoglobulins"/>
    <property type="match status" value="1"/>
</dbReference>
<feature type="compositionally biased region" description="Polar residues" evidence="1">
    <location>
        <begin position="852"/>
        <end position="867"/>
    </location>
</feature>
<feature type="region of interest" description="Disordered" evidence="1">
    <location>
        <begin position="1035"/>
        <end position="1066"/>
    </location>
</feature>
<dbReference type="SUPFAM" id="SSF49417">
    <property type="entry name" value="p53-like transcription factors"/>
    <property type="match status" value="1"/>
</dbReference>
<feature type="region of interest" description="Disordered" evidence="1">
    <location>
        <begin position="622"/>
        <end position="659"/>
    </location>
</feature>
<dbReference type="GO" id="GO:0048935">
    <property type="term" value="P:peripheral nervous system neuron development"/>
    <property type="evidence" value="ECO:0007669"/>
    <property type="project" value="UniProtKB-ARBA"/>
</dbReference>
<gene>
    <name evidence="3" type="ORF">TGEB3V08_LOCUS9931</name>
</gene>
<dbReference type="InterPro" id="IPR030492">
    <property type="entry name" value="RHD_CS"/>
</dbReference>
<dbReference type="CDD" id="cd07887">
    <property type="entry name" value="RHD-n_Dorsal_Dif"/>
    <property type="match status" value="1"/>
</dbReference>
<dbReference type="GO" id="GO:0045087">
    <property type="term" value="P:innate immune response"/>
    <property type="evidence" value="ECO:0007669"/>
    <property type="project" value="TreeGrafter"/>
</dbReference>
<dbReference type="GO" id="GO:0005737">
    <property type="term" value="C:cytoplasm"/>
    <property type="evidence" value="ECO:0007669"/>
    <property type="project" value="InterPro"/>
</dbReference>
<dbReference type="InterPro" id="IPR032397">
    <property type="entry name" value="RHD_dimer"/>
</dbReference>
<feature type="compositionally biased region" description="Basic and acidic residues" evidence="1">
    <location>
        <begin position="432"/>
        <end position="443"/>
    </location>
</feature>
<dbReference type="GO" id="GO:0005654">
    <property type="term" value="C:nucleoplasm"/>
    <property type="evidence" value="ECO:0007669"/>
    <property type="project" value="UniProtKB-ARBA"/>
</dbReference>
<dbReference type="PRINTS" id="PR00057">
    <property type="entry name" value="NFKBTNSCPFCT"/>
</dbReference>
<name>A0A7R9K7P7_TIMGE</name>
<dbReference type="CDD" id="cd01177">
    <property type="entry name" value="IPT_NFkappaB"/>
    <property type="match status" value="1"/>
</dbReference>
<dbReference type="PROSITE" id="PS50254">
    <property type="entry name" value="REL_2"/>
    <property type="match status" value="1"/>
</dbReference>
<dbReference type="InterPro" id="IPR008967">
    <property type="entry name" value="p53-like_TF_DNA-bd_sf"/>
</dbReference>
<dbReference type="PANTHER" id="PTHR24169:SF25">
    <property type="entry name" value="DORSAL-RELATED IMMUNITY FACTOR DIF-RELATED"/>
    <property type="match status" value="1"/>
</dbReference>
<dbReference type="AlphaFoldDB" id="A0A7R9K7P7"/>
<organism evidence="3">
    <name type="scientific">Timema genevievae</name>
    <name type="common">Walking stick</name>
    <dbReference type="NCBI Taxonomy" id="629358"/>
    <lineage>
        <taxon>Eukaryota</taxon>
        <taxon>Metazoa</taxon>
        <taxon>Ecdysozoa</taxon>
        <taxon>Arthropoda</taxon>
        <taxon>Hexapoda</taxon>
        <taxon>Insecta</taxon>
        <taxon>Pterygota</taxon>
        <taxon>Neoptera</taxon>
        <taxon>Polyneoptera</taxon>
        <taxon>Phasmatodea</taxon>
        <taxon>Timematodea</taxon>
        <taxon>Timematoidea</taxon>
        <taxon>Timematidae</taxon>
        <taxon>Timema</taxon>
    </lineage>
</organism>
<dbReference type="SUPFAM" id="SSF81296">
    <property type="entry name" value="E set domains"/>
    <property type="match status" value="1"/>
</dbReference>
<proteinExistence type="predicted"/>
<dbReference type="PANTHER" id="PTHR24169">
    <property type="entry name" value="NUCLEAR FACTOR NF-KAPPA-B PROTEIN"/>
    <property type="match status" value="1"/>
</dbReference>
<feature type="domain" description="RHD" evidence="2">
    <location>
        <begin position="63"/>
        <end position="242"/>
    </location>
</feature>
<dbReference type="InterPro" id="IPR033926">
    <property type="entry name" value="IPT_NFkappaB"/>
</dbReference>
<feature type="region of interest" description="Disordered" evidence="1">
    <location>
        <begin position="415"/>
        <end position="494"/>
    </location>
</feature>
<feature type="compositionally biased region" description="Basic and acidic residues" evidence="1">
    <location>
        <begin position="467"/>
        <end position="477"/>
    </location>
</feature>
<feature type="region of interest" description="Disordered" evidence="1">
    <location>
        <begin position="850"/>
        <end position="873"/>
    </location>
</feature>
<dbReference type="Gene3D" id="2.60.40.340">
    <property type="entry name" value="Rel homology domain (RHD), DNA-binding domain"/>
    <property type="match status" value="1"/>
</dbReference>
<feature type="compositionally biased region" description="Low complexity" evidence="1">
    <location>
        <begin position="626"/>
        <end position="636"/>
    </location>
</feature>
<protein>
    <recommendedName>
        <fullName evidence="2">RHD domain-containing protein</fullName>
    </recommendedName>
</protein>
<dbReference type="GO" id="GO:0038061">
    <property type="term" value="P:non-canonical NF-kappaB signal transduction"/>
    <property type="evidence" value="ECO:0007669"/>
    <property type="project" value="TreeGrafter"/>
</dbReference>
<dbReference type="GO" id="GO:0001228">
    <property type="term" value="F:DNA-binding transcription activator activity, RNA polymerase II-specific"/>
    <property type="evidence" value="ECO:0007669"/>
    <property type="project" value="UniProtKB-ARBA"/>
</dbReference>
<dbReference type="SMART" id="SM00429">
    <property type="entry name" value="IPT"/>
    <property type="match status" value="1"/>
</dbReference>
<dbReference type="InterPro" id="IPR011539">
    <property type="entry name" value="RHD_DNA_bind_dom"/>
</dbReference>
<dbReference type="InterPro" id="IPR000451">
    <property type="entry name" value="NFkB/Dor"/>
</dbReference>
<feature type="region of interest" description="Disordered" evidence="1">
    <location>
        <begin position="952"/>
        <end position="981"/>
    </location>
</feature>
<dbReference type="GO" id="GO:0007249">
    <property type="term" value="P:canonical NF-kappaB signal transduction"/>
    <property type="evidence" value="ECO:0007669"/>
    <property type="project" value="TreeGrafter"/>
</dbReference>
<dbReference type="InterPro" id="IPR013783">
    <property type="entry name" value="Ig-like_fold"/>
</dbReference>
<dbReference type="Pfam" id="PF00554">
    <property type="entry name" value="RHD_DNA_bind"/>
    <property type="match status" value="1"/>
</dbReference>
<dbReference type="InterPro" id="IPR014756">
    <property type="entry name" value="Ig_E-set"/>
</dbReference>
<dbReference type="EMBL" id="OE845053">
    <property type="protein sequence ID" value="CAD7606635.1"/>
    <property type="molecule type" value="Genomic_DNA"/>
</dbReference>
<dbReference type="FunFam" id="2.60.40.10:FF:000046">
    <property type="entry name" value="Nuclear factor NF-kappa-B p105 subunit"/>
    <property type="match status" value="1"/>
</dbReference>
<sequence length="1095" mass="120729">MCRSVIGVLDVSGVAGVMERDSLGNNLNISDIIEVIQMDPDFQDGEPLYGGGGGGTNMEDARKRSAHVKILEQPASKALRFRYECEGRSAGSIPGVNSTPENKTFPSIQVVGYKGRAVVVVSCVTKDPPYRSHPHNLVGKEGCKKGVCTVEMNSDSMAVSFSNLGIQCVKKKDIEEALRVREEIRVDPFRTGFTHRAQPTTIDLNAVRLCFQVFLEGNEKGKFTFQLPPVVSEPIYDKKAMSDLVICRLSDCSCTVAGGKEIILLCEKVAKEDIQVRFYEEREGHMVWEGFADFQPTHVHKQVAITFRTPHYRTIEVDAPVKAFVQLRRPSDGATSEPLPFEFLPLDSGRPTFWSLRKALVKKGNYAMFSSILASNTAYLTRQVGSGSEQQPMKVPLNASKVTFAEPCIEVEETVLSDDVQNGSPEPLLEPVEEKDVKSKDMDIEPPPQEDMITEQEPVDDYSQVNKWDRIQSHEDDNGNIESSTTYEKDPLQLDTRDSIEDVLSEGETNRSLNELLSQVAELDDIYSDTRARLLDAGGLELLSQDGRSPEDIEMGVEEYFDDSQTYSSLQLAMKNPVELLDFVTGRYEDVTPPTSIQPPFISIAPLSKPVIPPHLNIAKRENTGLSSLDSSDSKLPPLPPKRSRKEPPAPPARPEHLLNYEPPIVESPTPTPIHAPNKNLPETPALNAKVNKPNLFQKLFSKKSSKSVKKEKLVITPRGSVGNISITESGAVTPPELTEAEHYALYTDMAPHATASEFDEMSFYYSPVEGGRILADPSKKRKRAKFVPDVNTNMLHDLDPTSSGMRIGRFNSPQPNHNLLQVKMEQVKMEPPDPKTQYTHQRQMYGGVLATTPSPNLSPSPQSHGRTPSPMDYTPAPAHAFYHPTSGMVMYRHTDFMGMGEVFQSPQVPAEGMGGAVNGKFFPSHLPTNPLVMFNPQRVLNPARRMPQTDMDMSGQGSTWGPVPPSSSPAISGLLDHSSMNIPPPAVSSVAGSVNPGEGSILDLDSHQYSLGQLDSAELANLSLFDGNLSENLSSNLTLSENPPPELKQEQPTQQQQQNDVQQENMTDSFTRLTTTTLEDICKLNSMYKGGRDG</sequence>